<dbReference type="AlphaFoldDB" id="A0A9R1US04"/>
<evidence type="ECO:0000313" key="3">
    <source>
        <dbReference type="Proteomes" id="UP000235145"/>
    </source>
</evidence>
<gene>
    <name evidence="2" type="ORF">LSAT_V11C800436980</name>
</gene>
<evidence type="ECO:0000313" key="2">
    <source>
        <dbReference type="EMBL" id="KAJ0192239.1"/>
    </source>
</evidence>
<reference evidence="2 3" key="1">
    <citation type="journal article" date="2017" name="Nat. Commun.">
        <title>Genome assembly with in vitro proximity ligation data and whole-genome triplication in lettuce.</title>
        <authorList>
            <person name="Reyes-Chin-Wo S."/>
            <person name="Wang Z."/>
            <person name="Yang X."/>
            <person name="Kozik A."/>
            <person name="Arikit S."/>
            <person name="Song C."/>
            <person name="Xia L."/>
            <person name="Froenicke L."/>
            <person name="Lavelle D.O."/>
            <person name="Truco M.J."/>
            <person name="Xia R."/>
            <person name="Zhu S."/>
            <person name="Xu C."/>
            <person name="Xu H."/>
            <person name="Xu X."/>
            <person name="Cox K."/>
            <person name="Korf I."/>
            <person name="Meyers B.C."/>
            <person name="Michelmore R.W."/>
        </authorList>
    </citation>
    <scope>NUCLEOTIDE SEQUENCE [LARGE SCALE GENOMIC DNA]</scope>
    <source>
        <strain evidence="3">cv. Salinas</strain>
        <tissue evidence="2">Seedlings</tissue>
    </source>
</reference>
<keyword evidence="3" id="KW-1185">Reference proteome</keyword>
<feature type="compositionally biased region" description="Basic residues" evidence="1">
    <location>
        <begin position="273"/>
        <end position="287"/>
    </location>
</feature>
<dbReference type="Pfam" id="PF03004">
    <property type="entry name" value="Transposase_24"/>
    <property type="match status" value="1"/>
</dbReference>
<protein>
    <submittedName>
        <fullName evidence="2">Uncharacterized protein</fullName>
    </submittedName>
</protein>
<dbReference type="EMBL" id="NBSK02000008">
    <property type="protein sequence ID" value="KAJ0192239.1"/>
    <property type="molecule type" value="Genomic_DNA"/>
</dbReference>
<feature type="compositionally biased region" description="Gly residues" evidence="1">
    <location>
        <begin position="292"/>
        <end position="322"/>
    </location>
</feature>
<proteinExistence type="predicted"/>
<evidence type="ECO:0000256" key="1">
    <source>
        <dbReference type="SAM" id="MobiDB-lite"/>
    </source>
</evidence>
<name>A0A9R1US04_LACSA</name>
<dbReference type="Proteomes" id="UP000235145">
    <property type="component" value="Unassembled WGS sequence"/>
</dbReference>
<dbReference type="InterPro" id="IPR004252">
    <property type="entry name" value="Probable_transposase_24"/>
</dbReference>
<sequence>MILTLFTCKYSILDTVATKTLLAILRAHWPKGVFTFHKAPKSFWPTIISQYYCYPRGVSNAEGDAVVRQHVGRTMTQALYEERIRAQERANRDGTSLVEQCPTYFDMRVWKTFCSHWRNRSFKRKSITNKQNREKLQVVHTTGAKPFIKFLLDLLQECNELLTTVDFWEGSHKIKGTDEWASEEARLIGERMRRIFESKESTPDWNLDISILLEAQGPIKKNRIIGLPRVRANSVIPYVQQNQPTQMTRSNNSDNETLAELVRQSRVNSVVSRGRKPKGLLKIRSKSSNKNSGGGSGSGSGGGGGGGGGSGSGSGSGSGGAGPSRSGPGIPNEVLVELAERTLRAFQSDPSFDVSRYPNPEQLHLLAQEVIGGSGSNLAPHVYEVMRTEMVRLMVCIFEEAFQHLKKS</sequence>
<accession>A0A9R1US04</accession>
<organism evidence="2 3">
    <name type="scientific">Lactuca sativa</name>
    <name type="common">Garden lettuce</name>
    <dbReference type="NCBI Taxonomy" id="4236"/>
    <lineage>
        <taxon>Eukaryota</taxon>
        <taxon>Viridiplantae</taxon>
        <taxon>Streptophyta</taxon>
        <taxon>Embryophyta</taxon>
        <taxon>Tracheophyta</taxon>
        <taxon>Spermatophyta</taxon>
        <taxon>Magnoliopsida</taxon>
        <taxon>eudicotyledons</taxon>
        <taxon>Gunneridae</taxon>
        <taxon>Pentapetalae</taxon>
        <taxon>asterids</taxon>
        <taxon>campanulids</taxon>
        <taxon>Asterales</taxon>
        <taxon>Asteraceae</taxon>
        <taxon>Cichorioideae</taxon>
        <taxon>Cichorieae</taxon>
        <taxon>Lactucinae</taxon>
        <taxon>Lactuca</taxon>
    </lineage>
</organism>
<comment type="caution">
    <text evidence="2">The sequence shown here is derived from an EMBL/GenBank/DDBJ whole genome shotgun (WGS) entry which is preliminary data.</text>
</comment>
<feature type="region of interest" description="Disordered" evidence="1">
    <location>
        <begin position="265"/>
        <end position="331"/>
    </location>
</feature>